<dbReference type="GO" id="GO:0016298">
    <property type="term" value="F:lipase activity"/>
    <property type="evidence" value="ECO:0007669"/>
    <property type="project" value="InterPro"/>
</dbReference>
<evidence type="ECO:0000313" key="7">
    <source>
        <dbReference type="EMBL" id="JAS21012.1"/>
    </source>
</evidence>
<dbReference type="Gene3D" id="3.40.50.1820">
    <property type="entry name" value="alpha/beta hydrolase"/>
    <property type="match status" value="1"/>
</dbReference>
<feature type="chain" id="PRO_5008580976" description="Lipase domain-containing protein" evidence="5">
    <location>
        <begin position="20"/>
        <end position="346"/>
    </location>
</feature>
<dbReference type="PANTHER" id="PTHR11610">
    <property type="entry name" value="LIPASE"/>
    <property type="match status" value="1"/>
</dbReference>
<dbReference type="GO" id="GO:0016042">
    <property type="term" value="P:lipid catabolic process"/>
    <property type="evidence" value="ECO:0007669"/>
    <property type="project" value="TreeGrafter"/>
</dbReference>
<gene>
    <name evidence="7" type="ORF">g.17754</name>
</gene>
<evidence type="ECO:0000256" key="4">
    <source>
        <dbReference type="RuleBase" id="RU004262"/>
    </source>
</evidence>
<feature type="domain" description="Lipase" evidence="6">
    <location>
        <begin position="93"/>
        <end position="308"/>
    </location>
</feature>
<proteinExistence type="inferred from homology"/>
<dbReference type="AlphaFoldDB" id="A0A1B6D5Q3"/>
<name>A0A1B6D5Q3_9HEMI</name>
<feature type="signal peptide" evidence="5">
    <location>
        <begin position="1"/>
        <end position="19"/>
    </location>
</feature>
<keyword evidence="3" id="KW-0964">Secreted</keyword>
<reference evidence="7" key="1">
    <citation type="submission" date="2015-12" db="EMBL/GenBank/DDBJ databases">
        <title>De novo transcriptome assembly of four potential Pierce s Disease insect vectors from Arizona vineyards.</title>
        <authorList>
            <person name="Tassone E.E."/>
        </authorList>
    </citation>
    <scope>NUCLEOTIDE SEQUENCE</scope>
</reference>
<dbReference type="PANTHER" id="PTHR11610:SF173">
    <property type="entry name" value="LIPASE DOMAIN-CONTAINING PROTEIN-RELATED"/>
    <property type="match status" value="1"/>
</dbReference>
<dbReference type="EMBL" id="GEDC01016286">
    <property type="protein sequence ID" value="JAS21012.1"/>
    <property type="molecule type" value="Transcribed_RNA"/>
</dbReference>
<dbReference type="GO" id="GO:0017171">
    <property type="term" value="F:serine hydrolase activity"/>
    <property type="evidence" value="ECO:0007669"/>
    <property type="project" value="TreeGrafter"/>
</dbReference>
<evidence type="ECO:0000256" key="3">
    <source>
        <dbReference type="ARBA" id="ARBA00022525"/>
    </source>
</evidence>
<dbReference type="InterPro" id="IPR000734">
    <property type="entry name" value="TAG_lipase"/>
</dbReference>
<comment type="similarity">
    <text evidence="2 4">Belongs to the AB hydrolase superfamily. Lipase family.</text>
</comment>
<organism evidence="7">
    <name type="scientific">Clastoptera arizonana</name>
    <name type="common">Arizona spittle bug</name>
    <dbReference type="NCBI Taxonomy" id="38151"/>
    <lineage>
        <taxon>Eukaryota</taxon>
        <taxon>Metazoa</taxon>
        <taxon>Ecdysozoa</taxon>
        <taxon>Arthropoda</taxon>
        <taxon>Hexapoda</taxon>
        <taxon>Insecta</taxon>
        <taxon>Pterygota</taxon>
        <taxon>Neoptera</taxon>
        <taxon>Paraneoptera</taxon>
        <taxon>Hemiptera</taxon>
        <taxon>Auchenorrhyncha</taxon>
        <taxon>Cercopoidea</taxon>
        <taxon>Clastopteridae</taxon>
        <taxon>Clastoptera</taxon>
    </lineage>
</organism>
<evidence type="ECO:0000259" key="6">
    <source>
        <dbReference type="Pfam" id="PF00151"/>
    </source>
</evidence>
<dbReference type="SUPFAM" id="SSF53474">
    <property type="entry name" value="alpha/beta-Hydrolases"/>
    <property type="match status" value="1"/>
</dbReference>
<accession>A0A1B6D5Q3</accession>
<dbReference type="Pfam" id="PF00151">
    <property type="entry name" value="Lipase"/>
    <property type="match status" value="1"/>
</dbReference>
<dbReference type="GO" id="GO:0005615">
    <property type="term" value="C:extracellular space"/>
    <property type="evidence" value="ECO:0007669"/>
    <property type="project" value="TreeGrafter"/>
</dbReference>
<evidence type="ECO:0000256" key="2">
    <source>
        <dbReference type="ARBA" id="ARBA00010701"/>
    </source>
</evidence>
<comment type="subcellular location">
    <subcellularLocation>
        <location evidence="1">Secreted</location>
    </subcellularLocation>
</comment>
<evidence type="ECO:0000256" key="1">
    <source>
        <dbReference type="ARBA" id="ARBA00004613"/>
    </source>
</evidence>
<keyword evidence="5" id="KW-0732">Signal</keyword>
<evidence type="ECO:0000256" key="5">
    <source>
        <dbReference type="SAM" id="SignalP"/>
    </source>
</evidence>
<protein>
    <recommendedName>
        <fullName evidence="6">Lipase domain-containing protein</fullName>
    </recommendedName>
</protein>
<dbReference type="InterPro" id="IPR013818">
    <property type="entry name" value="Lipase"/>
</dbReference>
<dbReference type="InterPro" id="IPR029058">
    <property type="entry name" value="AB_hydrolase_fold"/>
</dbReference>
<dbReference type="PRINTS" id="PR00821">
    <property type="entry name" value="TAGLIPASE"/>
</dbReference>
<sequence length="346" mass="38945">MWSIKILILLTNLIIGVLLLENYEETNFIDLGDDDFCPNGSGSQEESCGFDLLQGFNFGMKSVFFRLYNGEKKDVEAYKDAFIKDKNSLSMFTKEFGYNSSQKSIFFIHGFIDSANRHLSKTLASAFLSRGTYNVFDIDWSSMNSPPYFLAIQNLKLVGYAVAHFFELAIEKKLINASDIFLIGHSLGAHLAGYIGRNMIEKLPVIVGLDPAGPEFYTNLTARKLSYNDAKIVHYIETNRFVFGTNYDLGHANYKFNSEAIHQPGCYYPGCSHFRAVEYYAEAVSHPGNFIAVNCESYDHFIESNNCNSTSIIGFPVDISAKGLYYITTNEEKPFGRGEEGIKLSH</sequence>